<evidence type="ECO:0008006" key="3">
    <source>
        <dbReference type="Google" id="ProtNLM"/>
    </source>
</evidence>
<dbReference type="Proteomes" id="UP000607435">
    <property type="component" value="Unassembled WGS sequence"/>
</dbReference>
<name>A0ABR6XXG1_9FLAO</name>
<accession>A0ABR6XXG1</accession>
<dbReference type="EMBL" id="JACOME010000001">
    <property type="protein sequence ID" value="MBC3845170.1"/>
    <property type="molecule type" value="Genomic_DNA"/>
</dbReference>
<protein>
    <recommendedName>
        <fullName evidence="3">DltD C-terminal region</fullName>
    </recommendedName>
</protein>
<gene>
    <name evidence="1" type="ORF">H6H04_02150</name>
</gene>
<keyword evidence="2" id="KW-1185">Reference proteome</keyword>
<evidence type="ECO:0000313" key="2">
    <source>
        <dbReference type="Proteomes" id="UP000607435"/>
    </source>
</evidence>
<organism evidence="1 2">
    <name type="scientific">Winogradskyella echinorum</name>
    <dbReference type="NCBI Taxonomy" id="538189"/>
    <lineage>
        <taxon>Bacteria</taxon>
        <taxon>Pseudomonadati</taxon>
        <taxon>Bacteroidota</taxon>
        <taxon>Flavobacteriia</taxon>
        <taxon>Flavobacteriales</taxon>
        <taxon>Flavobacteriaceae</taxon>
        <taxon>Winogradskyella</taxon>
    </lineage>
</organism>
<reference evidence="1 2" key="1">
    <citation type="submission" date="2020-08" db="EMBL/GenBank/DDBJ databases">
        <title>Winogradskyella ouciana sp. nov., isolated from the hadal seawater of the Mariana Trench.</title>
        <authorList>
            <person name="He X."/>
        </authorList>
    </citation>
    <scope>NUCLEOTIDE SEQUENCE [LARGE SCALE GENOMIC DNA]</scope>
    <source>
        <strain evidence="1 2">KCTC 22026</strain>
    </source>
</reference>
<sequence>MKSRNFDNSNLKNSVNLFEKKKEYDLLFMGISHARVYSRGGNHAEIERILDASVLNISKGNAMCGLEDQIYYFNYVIENNIKIKKVVLVLSPTLFLTNHLNYATNTFNDEPLELSFYFNYYFYDAPNKHKRLFNYVKSKYNPKEWIKKQPLVKKKKTKIIDSINQDKLNDLFKLYYPNKFDGVESNKQRLFRLRNICRENDIKLQIIIPSALFGAWPGHDLLVNSLNEMGFAKSVDYYDFSRSIMDKKYYYDEHHLNSEGVEYFFTNFLETRIK</sequence>
<dbReference type="RefSeq" id="WP_186844296.1">
    <property type="nucleotide sequence ID" value="NZ_JACOME010000001.1"/>
</dbReference>
<evidence type="ECO:0000313" key="1">
    <source>
        <dbReference type="EMBL" id="MBC3845170.1"/>
    </source>
</evidence>
<proteinExistence type="predicted"/>
<comment type="caution">
    <text evidence="1">The sequence shown here is derived from an EMBL/GenBank/DDBJ whole genome shotgun (WGS) entry which is preliminary data.</text>
</comment>